<dbReference type="OMA" id="PITELWW"/>
<dbReference type="GO" id="GO:0005789">
    <property type="term" value="C:endoplasmic reticulum membrane"/>
    <property type="evidence" value="ECO:0007669"/>
    <property type="project" value="UniProtKB-SubCell"/>
</dbReference>
<evidence type="ECO:0000256" key="2">
    <source>
        <dbReference type="ARBA" id="ARBA00004922"/>
    </source>
</evidence>
<evidence type="ECO:0000256" key="6">
    <source>
        <dbReference type="ARBA" id="ARBA00022692"/>
    </source>
</evidence>
<evidence type="ECO:0000256" key="4">
    <source>
        <dbReference type="ARBA" id="ARBA00022676"/>
    </source>
</evidence>
<protein>
    <recommendedName>
        <fullName evidence="10">Alpha-1,3-glucosyltransferase</fullName>
        <ecNumber evidence="10">2.4.1.-</ecNumber>
    </recommendedName>
</protein>
<comment type="caution">
    <text evidence="10">Lacks conserved residue(s) required for the propagation of feature annotation.</text>
</comment>
<keyword evidence="9 10" id="KW-0472">Membrane</keyword>
<feature type="transmembrane region" description="Helical" evidence="10">
    <location>
        <begin position="93"/>
        <end position="115"/>
    </location>
</feature>
<dbReference type="EC" id="2.4.1.-" evidence="10"/>
<feature type="transmembrane region" description="Helical" evidence="10">
    <location>
        <begin position="127"/>
        <end position="145"/>
    </location>
</feature>
<dbReference type="OrthoDB" id="5589195at2759"/>
<dbReference type="Pfam" id="PF03155">
    <property type="entry name" value="Alg6_Alg8"/>
    <property type="match status" value="2"/>
</dbReference>
<feature type="chain" id="PRO_5001705529" description="Alpha-1,3-glucosyltransferase" evidence="11">
    <location>
        <begin position="17"/>
        <end position="180"/>
    </location>
</feature>
<dbReference type="EMBL" id="KE561161">
    <property type="protein sequence ID" value="EPZ32293.1"/>
    <property type="molecule type" value="Genomic_DNA"/>
</dbReference>
<dbReference type="InterPro" id="IPR004856">
    <property type="entry name" value="Glyco_trans_ALG6/ALG8"/>
</dbReference>
<dbReference type="UniPathway" id="UPA00378"/>
<dbReference type="GO" id="GO:0042281">
    <property type="term" value="F:dolichyl pyrophosphate Man9GlcNAc2 alpha-1,3-glucosyltransferase activity"/>
    <property type="evidence" value="ECO:0007669"/>
    <property type="project" value="TreeGrafter"/>
</dbReference>
<feature type="transmembrane region" description="Helical" evidence="10">
    <location>
        <begin position="151"/>
        <end position="173"/>
    </location>
</feature>
<dbReference type="PANTHER" id="PTHR12413:SF1">
    <property type="entry name" value="DOLICHYL PYROPHOSPHATE MAN9GLCNAC2 ALPHA-1,3-GLUCOSYLTRANSFERASE"/>
    <property type="match status" value="1"/>
</dbReference>
<evidence type="ECO:0000313" key="13">
    <source>
        <dbReference type="Proteomes" id="UP000030755"/>
    </source>
</evidence>
<keyword evidence="6 10" id="KW-0812">Transmembrane</keyword>
<keyword evidence="5 10" id="KW-0808">Transferase</keyword>
<comment type="subcellular location">
    <subcellularLocation>
        <location evidence="1 10">Endoplasmic reticulum membrane</location>
        <topology evidence="1 10">Multi-pass membrane protein</topology>
    </subcellularLocation>
</comment>
<evidence type="ECO:0000256" key="8">
    <source>
        <dbReference type="ARBA" id="ARBA00022989"/>
    </source>
</evidence>
<keyword evidence="4 10" id="KW-0328">Glycosyltransferase</keyword>
<keyword evidence="11" id="KW-0732">Signal</keyword>
<evidence type="ECO:0000256" key="3">
    <source>
        <dbReference type="ARBA" id="ARBA00008715"/>
    </source>
</evidence>
<gene>
    <name evidence="12" type="ORF">O9G_002133</name>
</gene>
<keyword evidence="7 10" id="KW-0256">Endoplasmic reticulum</keyword>
<feature type="signal peptide" evidence="11">
    <location>
        <begin position="1"/>
        <end position="16"/>
    </location>
</feature>
<reference evidence="12 13" key="1">
    <citation type="journal article" date="2013" name="Curr. Biol.">
        <title>Shared signatures of parasitism and phylogenomics unite Cryptomycota and microsporidia.</title>
        <authorList>
            <person name="James T.Y."/>
            <person name="Pelin A."/>
            <person name="Bonen L."/>
            <person name="Ahrendt S."/>
            <person name="Sain D."/>
            <person name="Corradi N."/>
            <person name="Stajich J.E."/>
        </authorList>
    </citation>
    <scope>NUCLEOTIDE SEQUENCE [LARGE SCALE GENOMIC DNA]</scope>
    <source>
        <strain evidence="12 13">CSF55</strain>
    </source>
</reference>
<comment type="pathway">
    <text evidence="2 10">Protein modification; protein glycosylation.</text>
</comment>
<dbReference type="Proteomes" id="UP000030755">
    <property type="component" value="Unassembled WGS sequence"/>
</dbReference>
<sequence>MLLAFLFGLFLRCLVSLHGFSGFGKPPLFGDFEAQRHWMEISINIPPRDWYLNSTENPQEHWGLDYPPLSGGNYINPSWFALQTSWGKEDQELIFFMRTTVILIDLFFFLPVLFLTAAKLHPSYNNVMLSFVLLSIYFFSQQAYVKGAICFSLSLCFKQMSLYFALPIFFYLLRLSLRKT</sequence>
<evidence type="ECO:0000256" key="5">
    <source>
        <dbReference type="ARBA" id="ARBA00022679"/>
    </source>
</evidence>
<evidence type="ECO:0000256" key="1">
    <source>
        <dbReference type="ARBA" id="ARBA00004477"/>
    </source>
</evidence>
<proteinExistence type="inferred from homology"/>
<comment type="similarity">
    <text evidence="3 10">Belongs to the ALG6/ALG8 glucosyltransferase family.</text>
</comment>
<keyword evidence="8 10" id="KW-1133">Transmembrane helix</keyword>
<dbReference type="PANTHER" id="PTHR12413">
    <property type="entry name" value="DOLICHYL GLYCOSYLTRANSFERASE"/>
    <property type="match status" value="1"/>
</dbReference>
<name>A0A075AQ17_ROZAC</name>
<accession>A0A075AQ17</accession>
<evidence type="ECO:0000313" key="12">
    <source>
        <dbReference type="EMBL" id="EPZ32293.1"/>
    </source>
</evidence>
<evidence type="ECO:0000256" key="11">
    <source>
        <dbReference type="SAM" id="SignalP"/>
    </source>
</evidence>
<evidence type="ECO:0000256" key="9">
    <source>
        <dbReference type="ARBA" id="ARBA00023136"/>
    </source>
</evidence>
<evidence type="ECO:0000256" key="7">
    <source>
        <dbReference type="ARBA" id="ARBA00022824"/>
    </source>
</evidence>
<keyword evidence="13" id="KW-1185">Reference proteome</keyword>
<evidence type="ECO:0000256" key="10">
    <source>
        <dbReference type="RuleBase" id="RU363110"/>
    </source>
</evidence>
<organism evidence="12 13">
    <name type="scientific">Rozella allomycis (strain CSF55)</name>
    <dbReference type="NCBI Taxonomy" id="988480"/>
    <lineage>
        <taxon>Eukaryota</taxon>
        <taxon>Fungi</taxon>
        <taxon>Fungi incertae sedis</taxon>
        <taxon>Cryptomycota</taxon>
        <taxon>Cryptomycota incertae sedis</taxon>
        <taxon>Rozella</taxon>
    </lineage>
</organism>
<dbReference type="AlphaFoldDB" id="A0A075AQ17"/>
<dbReference type="HOGENOM" id="CLU_094820_0_0_1"/>
<dbReference type="STRING" id="988480.A0A075AQ17"/>